<dbReference type="RefSeq" id="WP_151141251.1">
    <property type="nucleotide sequence ID" value="NZ_VYWW01000001.1"/>
</dbReference>
<dbReference type="AlphaFoldDB" id="A0A5N1IFN1"/>
<sequence>MNGYVYLNNLTKYLRSNELAPQELAFLQALEIFSNITNWASEMTPRNSWLMTHTGFKNKMAISRWRKSLIEKGLITFEARYKQAGIYKFTEILTAKQSAEAVGVVTELKERKQEAPKQQEEVVVSEQQEAVSEEPAKVAESCNLDVMADHAELINFKRIQELDKFVEQGWLPISRISVKDRVMLRERYASIFDEDLANSGLYNLVGLNWDAVERPAQYIRACFNNLIKLDRMKNGLGVYRE</sequence>
<dbReference type="EMBL" id="VYWW01000001">
    <property type="protein sequence ID" value="KAA9324453.1"/>
    <property type="molecule type" value="Genomic_DNA"/>
</dbReference>
<dbReference type="InterPro" id="IPR036388">
    <property type="entry name" value="WH-like_DNA-bd_sf"/>
</dbReference>
<name>A0A5N1IFN1_LACJE</name>
<evidence type="ECO:0000313" key="2">
    <source>
        <dbReference type="Proteomes" id="UP000327236"/>
    </source>
</evidence>
<organism evidence="1 2">
    <name type="scientific">Lactobacillus jensenii</name>
    <dbReference type="NCBI Taxonomy" id="109790"/>
    <lineage>
        <taxon>Bacteria</taxon>
        <taxon>Bacillati</taxon>
        <taxon>Bacillota</taxon>
        <taxon>Bacilli</taxon>
        <taxon>Lactobacillales</taxon>
        <taxon>Lactobacillaceae</taxon>
        <taxon>Lactobacillus</taxon>
    </lineage>
</organism>
<proteinExistence type="predicted"/>
<dbReference type="Proteomes" id="UP000327236">
    <property type="component" value="Unassembled WGS sequence"/>
</dbReference>
<accession>A0A5N1IFN1</accession>
<gene>
    <name evidence="1" type="ORF">F6H94_00365</name>
</gene>
<evidence type="ECO:0000313" key="1">
    <source>
        <dbReference type="EMBL" id="KAA9324453.1"/>
    </source>
</evidence>
<comment type="caution">
    <text evidence="1">The sequence shown here is derived from an EMBL/GenBank/DDBJ whole genome shotgun (WGS) entry which is preliminary data.</text>
</comment>
<protein>
    <submittedName>
        <fullName evidence="1">Uncharacterized protein</fullName>
    </submittedName>
</protein>
<reference evidence="1 2" key="1">
    <citation type="submission" date="2019-09" db="EMBL/GenBank/DDBJ databases">
        <title>Draft genome sequence assemblies of isolates from the urinary tract.</title>
        <authorList>
            <person name="Mores C.R."/>
            <person name="Putonti C."/>
            <person name="Wolfe A.J."/>
        </authorList>
    </citation>
    <scope>NUCLEOTIDE SEQUENCE [LARGE SCALE GENOMIC DNA]</scope>
    <source>
        <strain evidence="1 2">UMB246</strain>
    </source>
</reference>
<dbReference type="Gene3D" id="1.10.10.10">
    <property type="entry name" value="Winged helix-like DNA-binding domain superfamily/Winged helix DNA-binding domain"/>
    <property type="match status" value="1"/>
</dbReference>